<dbReference type="EMBL" id="BPLR01009134">
    <property type="protein sequence ID" value="GIY29825.1"/>
    <property type="molecule type" value="Genomic_DNA"/>
</dbReference>
<accession>A0AAV4SBM1</accession>
<evidence type="ECO:0000313" key="1">
    <source>
        <dbReference type="EMBL" id="GIY29825.1"/>
    </source>
</evidence>
<dbReference type="AlphaFoldDB" id="A0AAV4SBM1"/>
<keyword evidence="2" id="KW-1185">Reference proteome</keyword>
<evidence type="ECO:0000313" key="2">
    <source>
        <dbReference type="Proteomes" id="UP001054945"/>
    </source>
</evidence>
<gene>
    <name evidence="1" type="ORF">CEXT_51401</name>
</gene>
<reference evidence="1 2" key="1">
    <citation type="submission" date="2021-06" db="EMBL/GenBank/DDBJ databases">
        <title>Caerostris extrusa draft genome.</title>
        <authorList>
            <person name="Kono N."/>
            <person name="Arakawa K."/>
        </authorList>
    </citation>
    <scope>NUCLEOTIDE SEQUENCE [LARGE SCALE GENOMIC DNA]</scope>
</reference>
<organism evidence="1 2">
    <name type="scientific">Caerostris extrusa</name>
    <name type="common">Bark spider</name>
    <name type="synonym">Caerostris bankana</name>
    <dbReference type="NCBI Taxonomy" id="172846"/>
    <lineage>
        <taxon>Eukaryota</taxon>
        <taxon>Metazoa</taxon>
        <taxon>Ecdysozoa</taxon>
        <taxon>Arthropoda</taxon>
        <taxon>Chelicerata</taxon>
        <taxon>Arachnida</taxon>
        <taxon>Araneae</taxon>
        <taxon>Araneomorphae</taxon>
        <taxon>Entelegynae</taxon>
        <taxon>Araneoidea</taxon>
        <taxon>Araneidae</taxon>
        <taxon>Caerostris</taxon>
    </lineage>
</organism>
<protein>
    <recommendedName>
        <fullName evidence="3">WAP domain-containing protein</fullName>
    </recommendedName>
</protein>
<comment type="caution">
    <text evidence="1">The sequence shown here is derived from an EMBL/GenBank/DDBJ whole genome shotgun (WGS) entry which is preliminary data.</text>
</comment>
<sequence length="176" mass="19627">MLCCVQIVLVPNYGATVVMKLTRQMKWYSDNERLHVNLFFLIAKSHQHSIARHAGQPDEIRAASRDPVQTVDQLAVLNVAQVAPIEAEGDITKVCPKQPMEGCANHVTTCCDSKECKKGEVCCFQEEGCKTACMKPLKDGMNGAIFFDKDTCEDFKKAPKNITKIEMKALRSSMML</sequence>
<proteinExistence type="predicted"/>
<evidence type="ECO:0008006" key="3">
    <source>
        <dbReference type="Google" id="ProtNLM"/>
    </source>
</evidence>
<name>A0AAV4SBM1_CAEEX</name>
<dbReference type="Proteomes" id="UP001054945">
    <property type="component" value="Unassembled WGS sequence"/>
</dbReference>